<gene>
    <name evidence="2" type="ORF">FORC53_1415</name>
</gene>
<dbReference type="EMBL" id="CP019290">
    <property type="protein sequence ID" value="AXX59754.1"/>
    <property type="molecule type" value="Genomic_DNA"/>
</dbReference>
<feature type="transmembrane region" description="Helical" evidence="1">
    <location>
        <begin position="59"/>
        <end position="80"/>
    </location>
</feature>
<feature type="transmembrane region" description="Helical" evidence="1">
    <location>
        <begin position="92"/>
        <end position="117"/>
    </location>
</feature>
<evidence type="ECO:0000313" key="3">
    <source>
        <dbReference type="Proteomes" id="UP000263418"/>
    </source>
</evidence>
<proteinExistence type="predicted"/>
<keyword evidence="1" id="KW-0812">Transmembrane</keyword>
<reference evidence="2 3" key="1">
    <citation type="submission" date="2017-01" db="EMBL/GenBank/DDBJ databases">
        <title>Complete Genome Sequence of Vibrio vulnificus FORC_053.</title>
        <authorList>
            <consortium name="Food-borne Pathogen Omics Research Center"/>
            <person name="Chung H.Y."/>
            <person name="Na E.J."/>
            <person name="Song J.S."/>
            <person name="Kim H."/>
            <person name="Lee J.-H."/>
            <person name="Ryu S."/>
            <person name="Choi S.H."/>
        </authorList>
    </citation>
    <scope>NUCLEOTIDE SEQUENCE [LARGE SCALE GENOMIC DNA]</scope>
    <source>
        <strain evidence="2 3">FORC_053</strain>
    </source>
</reference>
<dbReference type="Proteomes" id="UP000263418">
    <property type="component" value="Chromosome 1"/>
</dbReference>
<feature type="transmembrane region" description="Helical" evidence="1">
    <location>
        <begin position="27"/>
        <end position="47"/>
    </location>
</feature>
<keyword evidence="1" id="KW-1133">Transmembrane helix</keyword>
<evidence type="ECO:0000256" key="1">
    <source>
        <dbReference type="SAM" id="Phobius"/>
    </source>
</evidence>
<feature type="transmembrane region" description="Helical" evidence="1">
    <location>
        <begin position="129"/>
        <end position="153"/>
    </location>
</feature>
<name>A0AAN1UBV3_VIBVL</name>
<keyword evidence="1" id="KW-0472">Membrane</keyword>
<protein>
    <submittedName>
        <fullName evidence="2">Uncharacterized protein</fullName>
    </submittedName>
</protein>
<dbReference type="AlphaFoldDB" id="A0AAN1UBV3"/>
<accession>A0AAN1UBV3</accession>
<organism evidence="2 3">
    <name type="scientific">Vibrio vulnificus</name>
    <dbReference type="NCBI Taxonomy" id="672"/>
    <lineage>
        <taxon>Bacteria</taxon>
        <taxon>Pseudomonadati</taxon>
        <taxon>Pseudomonadota</taxon>
        <taxon>Gammaproteobacteria</taxon>
        <taxon>Vibrionales</taxon>
        <taxon>Vibrionaceae</taxon>
        <taxon>Vibrio</taxon>
    </lineage>
</organism>
<dbReference type="RefSeq" id="WP_118893692.1">
    <property type="nucleotide sequence ID" value="NZ_JAODPS010000054.1"/>
</dbReference>
<evidence type="ECO:0000313" key="2">
    <source>
        <dbReference type="EMBL" id="AXX59754.1"/>
    </source>
</evidence>
<sequence>MGNRYHYNSSGEMTGYSSDRSPVDNDISVLVVIALSIGMAGYTIFNWDMFESPYKYYVGVYYVTIAIPLKLGWEVFYYCFDNYITSYRNLNYVLGTVLGLFSVYVYVRVLIFFCKIVGKILKSIGISRFIFVLLLYLGPLVLILLTVIFKWLFV</sequence>